<dbReference type="OrthoDB" id="7547218at2759"/>
<proteinExistence type="inferred from homology"/>
<gene>
    <name evidence="9" type="ORF">X777_15392</name>
</gene>
<dbReference type="AlphaFoldDB" id="A0A026VXS8"/>
<dbReference type="PANTHER" id="PTHR21143">
    <property type="entry name" value="INVERTEBRATE GUSTATORY RECEPTOR"/>
    <property type="match status" value="1"/>
</dbReference>
<evidence type="ECO:0000313" key="9">
    <source>
        <dbReference type="EMBL" id="EZA47644.1"/>
    </source>
</evidence>
<evidence type="ECO:0000256" key="8">
    <source>
        <dbReference type="RuleBase" id="RU363108"/>
    </source>
</evidence>
<comment type="subcellular location">
    <subcellularLocation>
        <location evidence="1 8">Cell membrane</location>
        <topology evidence="1 8">Multi-pass membrane protein</topology>
    </subcellularLocation>
</comment>
<keyword evidence="6 8" id="KW-0675">Receptor</keyword>
<dbReference type="GO" id="GO:0005886">
    <property type="term" value="C:plasma membrane"/>
    <property type="evidence" value="ECO:0007669"/>
    <property type="project" value="UniProtKB-SubCell"/>
</dbReference>
<feature type="transmembrane region" description="Helical" evidence="8">
    <location>
        <begin position="74"/>
        <end position="97"/>
    </location>
</feature>
<comment type="caution">
    <text evidence="8">Lacks conserved residue(s) required for the propagation of feature annotation.</text>
</comment>
<dbReference type="EMBL" id="KK107796">
    <property type="protein sequence ID" value="EZA47644.1"/>
    <property type="molecule type" value="Genomic_DNA"/>
</dbReference>
<evidence type="ECO:0000256" key="5">
    <source>
        <dbReference type="ARBA" id="ARBA00023136"/>
    </source>
</evidence>
<keyword evidence="10" id="KW-1185">Reference proteome</keyword>
<evidence type="ECO:0000256" key="4">
    <source>
        <dbReference type="ARBA" id="ARBA00022989"/>
    </source>
</evidence>
<evidence type="ECO:0000256" key="3">
    <source>
        <dbReference type="ARBA" id="ARBA00022692"/>
    </source>
</evidence>
<sequence length="413" mass="47992">MKLFARPESLTDATAWLTTMNRLVGLRAFEYPRDHPRPVLSLIYFLTLYILYCITLPLQLIYYTNEKLLKLEYVLYQLMAYFMSMSIFLKLTLGWWYTKSFKLWCRKISEIDETLRQLGSTVKYNWEYFMTVGIISAWILFALLTNSMVFIYLLKRTHLSFTIYLVLAYTYGITVNGIIILEFSLLVKSLQNRFRWVNQLLLTMSSSTVINSSCELEKKFQEELRNQSPNHGVMKNQKCKHQLQTLKQVHLELCKVSKTLCSIFGVQIACELAMSVMIITGLFYNLYIRFFLRTTTDDLIIQTIPTVIMIFLHVLQFLSLSCSCQRAINEGNKTSEIVHMIYGCNADADIQEETQQFGIQILQCPVKFTAFGMPLDNRILTSCLRSVTTYLVIMIQMSDSLESNNAIQSAKFI</sequence>
<feature type="transmembrane region" description="Helical" evidence="8">
    <location>
        <begin position="128"/>
        <end position="154"/>
    </location>
</feature>
<evidence type="ECO:0000256" key="1">
    <source>
        <dbReference type="ARBA" id="ARBA00004651"/>
    </source>
</evidence>
<dbReference type="Proteomes" id="UP000053097">
    <property type="component" value="Unassembled WGS sequence"/>
</dbReference>
<evidence type="ECO:0000256" key="7">
    <source>
        <dbReference type="ARBA" id="ARBA00023224"/>
    </source>
</evidence>
<keyword evidence="4 8" id="KW-1133">Transmembrane helix</keyword>
<keyword evidence="5 8" id="KW-0472">Membrane</keyword>
<evidence type="ECO:0000313" key="10">
    <source>
        <dbReference type="Proteomes" id="UP000053097"/>
    </source>
</evidence>
<feature type="transmembrane region" description="Helical" evidence="8">
    <location>
        <begin position="299"/>
        <end position="318"/>
    </location>
</feature>
<comment type="function">
    <text evidence="8">Gustatory receptor which mediates acceptance or avoidance behavior, depending on its substrates.</text>
</comment>
<organism evidence="9 10">
    <name type="scientific">Ooceraea biroi</name>
    <name type="common">Clonal raider ant</name>
    <name type="synonym">Cerapachys biroi</name>
    <dbReference type="NCBI Taxonomy" id="2015173"/>
    <lineage>
        <taxon>Eukaryota</taxon>
        <taxon>Metazoa</taxon>
        <taxon>Ecdysozoa</taxon>
        <taxon>Arthropoda</taxon>
        <taxon>Hexapoda</taxon>
        <taxon>Insecta</taxon>
        <taxon>Pterygota</taxon>
        <taxon>Neoptera</taxon>
        <taxon>Endopterygota</taxon>
        <taxon>Hymenoptera</taxon>
        <taxon>Apocrita</taxon>
        <taxon>Aculeata</taxon>
        <taxon>Formicoidea</taxon>
        <taxon>Formicidae</taxon>
        <taxon>Dorylinae</taxon>
        <taxon>Ooceraea</taxon>
    </lineage>
</organism>
<name>A0A026VXS8_OOCBI</name>
<dbReference type="GO" id="GO:0030425">
    <property type="term" value="C:dendrite"/>
    <property type="evidence" value="ECO:0007669"/>
    <property type="project" value="TreeGrafter"/>
</dbReference>
<reference evidence="9 10" key="1">
    <citation type="journal article" date="2014" name="Curr. Biol.">
        <title>The genome of the clonal raider ant Cerapachys biroi.</title>
        <authorList>
            <person name="Oxley P.R."/>
            <person name="Ji L."/>
            <person name="Fetter-Pruneda I."/>
            <person name="McKenzie S.K."/>
            <person name="Li C."/>
            <person name="Hu H."/>
            <person name="Zhang G."/>
            <person name="Kronauer D.J."/>
        </authorList>
    </citation>
    <scope>NUCLEOTIDE SEQUENCE [LARGE SCALE GENOMIC DNA]</scope>
</reference>
<accession>A0A026VXS8</accession>
<dbReference type="GO" id="GO:0007635">
    <property type="term" value="P:chemosensory behavior"/>
    <property type="evidence" value="ECO:0007669"/>
    <property type="project" value="TreeGrafter"/>
</dbReference>
<comment type="similarity">
    <text evidence="8">Belongs to the insect chemoreceptor superfamily. Gustatory receptor (GR) family.</text>
</comment>
<dbReference type="InterPro" id="IPR013604">
    <property type="entry name" value="7TM_chemorcpt"/>
</dbReference>
<keyword evidence="2 8" id="KW-1003">Cell membrane</keyword>
<dbReference type="Pfam" id="PF08395">
    <property type="entry name" value="7tm_7"/>
    <property type="match status" value="1"/>
</dbReference>
<dbReference type="GO" id="GO:0050909">
    <property type="term" value="P:sensory perception of taste"/>
    <property type="evidence" value="ECO:0007669"/>
    <property type="project" value="InterPro"/>
</dbReference>
<dbReference type="GO" id="GO:0030424">
    <property type="term" value="C:axon"/>
    <property type="evidence" value="ECO:0007669"/>
    <property type="project" value="TreeGrafter"/>
</dbReference>
<keyword evidence="7 8" id="KW-0807">Transducer</keyword>
<dbReference type="GO" id="GO:0043025">
    <property type="term" value="C:neuronal cell body"/>
    <property type="evidence" value="ECO:0007669"/>
    <property type="project" value="TreeGrafter"/>
</dbReference>
<feature type="transmembrane region" description="Helical" evidence="8">
    <location>
        <begin position="42"/>
        <end position="62"/>
    </location>
</feature>
<evidence type="ECO:0000256" key="2">
    <source>
        <dbReference type="ARBA" id="ARBA00022475"/>
    </source>
</evidence>
<evidence type="ECO:0000256" key="6">
    <source>
        <dbReference type="ARBA" id="ARBA00023170"/>
    </source>
</evidence>
<dbReference type="GO" id="GO:0007165">
    <property type="term" value="P:signal transduction"/>
    <property type="evidence" value="ECO:0007669"/>
    <property type="project" value="UniProtKB-KW"/>
</dbReference>
<keyword evidence="3 8" id="KW-0812">Transmembrane</keyword>
<protein>
    <recommendedName>
        <fullName evidence="8">Gustatory receptor</fullName>
    </recommendedName>
</protein>
<dbReference type="PANTHER" id="PTHR21143:SF133">
    <property type="entry name" value="GUSTATORY AND PHEROMONE RECEPTOR 32A-RELATED"/>
    <property type="match status" value="1"/>
</dbReference>
<dbReference type="GO" id="GO:0008049">
    <property type="term" value="P:male courtship behavior"/>
    <property type="evidence" value="ECO:0007669"/>
    <property type="project" value="TreeGrafter"/>
</dbReference>
<feature type="transmembrane region" description="Helical" evidence="8">
    <location>
        <begin position="161"/>
        <end position="187"/>
    </location>
</feature>
<feature type="transmembrane region" description="Helical" evidence="8">
    <location>
        <begin position="263"/>
        <end position="287"/>
    </location>
</feature>
<dbReference type="OMA" id="TTYLVIM"/>